<evidence type="ECO:0008006" key="4">
    <source>
        <dbReference type="Google" id="ProtNLM"/>
    </source>
</evidence>
<proteinExistence type="inferred from homology"/>
<comment type="caution">
    <text evidence="2">The sequence shown here is derived from an EMBL/GenBank/DDBJ whole genome shotgun (WGS) entry which is preliminary data.</text>
</comment>
<accession>A0A8H6ZK25</accession>
<dbReference type="GeneID" id="59371858"/>
<dbReference type="InterPro" id="IPR015943">
    <property type="entry name" value="WD40/YVTN_repeat-like_dom_sf"/>
</dbReference>
<gene>
    <name evidence="2" type="ORF">PC9H_002017</name>
</gene>
<dbReference type="InterPro" id="IPR019405">
    <property type="entry name" value="Lactonase_7-beta_prop"/>
</dbReference>
<dbReference type="PANTHER" id="PTHR30344:SF1">
    <property type="entry name" value="6-PHOSPHOGLUCONOLACTONASE"/>
    <property type="match status" value="1"/>
</dbReference>
<dbReference type="InterPro" id="IPR050282">
    <property type="entry name" value="Cycloisomerase_2"/>
</dbReference>
<dbReference type="SUPFAM" id="SSF75011">
    <property type="entry name" value="3-carboxy-cis,cis-mucoante lactonizing enzyme"/>
    <property type="match status" value="1"/>
</dbReference>
<dbReference type="GO" id="GO:0017057">
    <property type="term" value="F:6-phosphogluconolactonase activity"/>
    <property type="evidence" value="ECO:0007669"/>
    <property type="project" value="TreeGrafter"/>
</dbReference>
<comment type="similarity">
    <text evidence="1">Belongs to the cycloisomerase 2 family.</text>
</comment>
<dbReference type="Pfam" id="PF10282">
    <property type="entry name" value="Lactonase"/>
    <property type="match status" value="1"/>
</dbReference>
<dbReference type="Gene3D" id="2.130.10.10">
    <property type="entry name" value="YVTN repeat-like/Quinoprotein amine dehydrogenase"/>
    <property type="match status" value="1"/>
</dbReference>
<evidence type="ECO:0000256" key="1">
    <source>
        <dbReference type="ARBA" id="ARBA00005564"/>
    </source>
</evidence>
<name>A0A8H6ZK25_PLEOS</name>
<dbReference type="EMBL" id="JACETU010000010">
    <property type="protein sequence ID" value="KAF7419427.1"/>
    <property type="molecule type" value="Genomic_DNA"/>
</dbReference>
<dbReference type="VEuPathDB" id="FungiDB:PC9H_002017"/>
<evidence type="ECO:0000313" key="3">
    <source>
        <dbReference type="Proteomes" id="UP000623687"/>
    </source>
</evidence>
<dbReference type="RefSeq" id="XP_036626281.1">
    <property type="nucleotide sequence ID" value="XM_036771660.1"/>
</dbReference>
<keyword evidence="3" id="KW-1185">Reference proteome</keyword>
<sequence>MVNFTILAGGFSSFVVSYLLDSEAGTLTLLRNTTTGVNPSWIASHPQNTSILYAVNENSPVGALQSFEVDSEGGLTLVDTVTSGGNGPTFAGVLSTGEVTAMNFGSPNCSLVATVPGDPLRFQTDSPAVPFPVPDGAPSNPHMSLEFNGEVFVPDLGADKIWRLANTGAPGNFEVRGQIDIDVGTGPRHIAILDNILFTLHEKTSTLTAQRIPEGPNGTTLPLIANVSIVPPGQPAGATFAAAELLISTPSEKFPNPIIYASNRNIGNETDPRGDAIAIFEFINPAAQTQGPLRLINHVFTGLDQIRSMALGSVDAGSDEFLIAGAAIGEKGVAVFQRVDGGRNLTEVARNTDVPTRTSFVFL</sequence>
<evidence type="ECO:0000313" key="2">
    <source>
        <dbReference type="EMBL" id="KAF7419427.1"/>
    </source>
</evidence>
<dbReference type="AlphaFoldDB" id="A0A8H6ZK25"/>
<protein>
    <recommendedName>
        <fullName evidence="4">Isomerase YbhE</fullName>
    </recommendedName>
</protein>
<organism evidence="2 3">
    <name type="scientific">Pleurotus ostreatus</name>
    <name type="common">Oyster mushroom</name>
    <name type="synonym">White-rot fungus</name>
    <dbReference type="NCBI Taxonomy" id="5322"/>
    <lineage>
        <taxon>Eukaryota</taxon>
        <taxon>Fungi</taxon>
        <taxon>Dikarya</taxon>
        <taxon>Basidiomycota</taxon>
        <taxon>Agaricomycotina</taxon>
        <taxon>Agaricomycetes</taxon>
        <taxon>Agaricomycetidae</taxon>
        <taxon>Agaricales</taxon>
        <taxon>Pleurotineae</taxon>
        <taxon>Pleurotaceae</taxon>
        <taxon>Pleurotus</taxon>
    </lineage>
</organism>
<dbReference type="Proteomes" id="UP000623687">
    <property type="component" value="Unassembled WGS sequence"/>
</dbReference>
<dbReference type="PANTHER" id="PTHR30344">
    <property type="entry name" value="6-PHOSPHOGLUCONOLACTONASE-RELATED"/>
    <property type="match status" value="1"/>
</dbReference>
<reference evidence="2" key="1">
    <citation type="submission" date="2019-07" db="EMBL/GenBank/DDBJ databases">
        <authorList>
            <person name="Palmer J.M."/>
        </authorList>
    </citation>
    <scope>NUCLEOTIDE SEQUENCE</scope>
    <source>
        <strain evidence="2">PC9</strain>
    </source>
</reference>
<dbReference type="OrthoDB" id="9972196at2759"/>